<dbReference type="STRING" id="1086013.SAMN05421774_10795"/>
<comment type="subcellular location">
    <subcellularLocation>
        <location evidence="1">Cell membrane</location>
        <topology evidence="1">Multi-pass membrane protein</topology>
    </subcellularLocation>
</comment>
<dbReference type="RefSeq" id="WP_076533165.1">
    <property type="nucleotide sequence ID" value="NZ_BMEH01000007.1"/>
</dbReference>
<dbReference type="PANTHER" id="PTHR30250">
    <property type="entry name" value="PST FAMILY PREDICTED COLANIC ACID TRANSPORTER"/>
    <property type="match status" value="1"/>
</dbReference>
<gene>
    <name evidence="8" type="ORF">SAMN05421774_10795</name>
</gene>
<accession>A0A1N7Q4X1</accession>
<evidence type="ECO:0000256" key="5">
    <source>
        <dbReference type="ARBA" id="ARBA00022989"/>
    </source>
</evidence>
<feature type="transmembrane region" description="Helical" evidence="7">
    <location>
        <begin position="302"/>
        <end position="327"/>
    </location>
</feature>
<evidence type="ECO:0000313" key="8">
    <source>
        <dbReference type="EMBL" id="SIT17912.1"/>
    </source>
</evidence>
<evidence type="ECO:0000256" key="2">
    <source>
        <dbReference type="ARBA" id="ARBA00007430"/>
    </source>
</evidence>
<feature type="transmembrane region" description="Helical" evidence="7">
    <location>
        <begin position="92"/>
        <end position="113"/>
    </location>
</feature>
<feature type="transmembrane region" description="Helical" evidence="7">
    <location>
        <begin position="125"/>
        <end position="143"/>
    </location>
</feature>
<proteinExistence type="inferred from homology"/>
<evidence type="ECO:0000256" key="7">
    <source>
        <dbReference type="SAM" id="Phobius"/>
    </source>
</evidence>
<protein>
    <submittedName>
        <fullName evidence="8">Membrane protein involved in the export of O-antigen and teichoic acid</fullName>
    </submittedName>
</protein>
<organism evidence="8 9">
    <name type="scientific">Gemmobacter megaterium</name>
    <dbReference type="NCBI Taxonomy" id="1086013"/>
    <lineage>
        <taxon>Bacteria</taxon>
        <taxon>Pseudomonadati</taxon>
        <taxon>Pseudomonadota</taxon>
        <taxon>Alphaproteobacteria</taxon>
        <taxon>Rhodobacterales</taxon>
        <taxon>Paracoccaceae</taxon>
        <taxon>Gemmobacter</taxon>
    </lineage>
</organism>
<evidence type="ECO:0000313" key="9">
    <source>
        <dbReference type="Proteomes" id="UP000186141"/>
    </source>
</evidence>
<dbReference type="Proteomes" id="UP000186141">
    <property type="component" value="Unassembled WGS sequence"/>
</dbReference>
<dbReference type="PANTHER" id="PTHR30250:SF10">
    <property type="entry name" value="LIPOPOLYSACCHARIDE BIOSYNTHESIS PROTEIN WZXC"/>
    <property type="match status" value="1"/>
</dbReference>
<keyword evidence="3" id="KW-1003">Cell membrane</keyword>
<feature type="transmembrane region" description="Helical" evidence="7">
    <location>
        <begin position="50"/>
        <end position="72"/>
    </location>
</feature>
<dbReference type="GO" id="GO:0005886">
    <property type="term" value="C:plasma membrane"/>
    <property type="evidence" value="ECO:0007669"/>
    <property type="project" value="UniProtKB-SubCell"/>
</dbReference>
<feature type="transmembrane region" description="Helical" evidence="7">
    <location>
        <begin position="155"/>
        <end position="176"/>
    </location>
</feature>
<reference evidence="8 9" key="1">
    <citation type="submission" date="2017-01" db="EMBL/GenBank/DDBJ databases">
        <authorList>
            <person name="Mah S.A."/>
            <person name="Swanson W.J."/>
            <person name="Moy G.W."/>
            <person name="Vacquier V.D."/>
        </authorList>
    </citation>
    <scope>NUCLEOTIDE SEQUENCE [LARGE SCALE GENOMIC DNA]</scope>
    <source>
        <strain evidence="8 9">DSM 26375</strain>
    </source>
</reference>
<keyword evidence="9" id="KW-1185">Reference proteome</keyword>
<dbReference type="EMBL" id="FTOT01000007">
    <property type="protein sequence ID" value="SIT17912.1"/>
    <property type="molecule type" value="Genomic_DNA"/>
</dbReference>
<dbReference type="Pfam" id="PF13440">
    <property type="entry name" value="Polysacc_synt_3"/>
    <property type="match status" value="1"/>
</dbReference>
<feature type="transmembrane region" description="Helical" evidence="7">
    <location>
        <begin position="391"/>
        <end position="413"/>
    </location>
</feature>
<feature type="transmembrane region" description="Helical" evidence="7">
    <location>
        <begin position="366"/>
        <end position="385"/>
    </location>
</feature>
<feature type="transmembrane region" description="Helical" evidence="7">
    <location>
        <begin position="333"/>
        <end position="354"/>
    </location>
</feature>
<evidence type="ECO:0000256" key="6">
    <source>
        <dbReference type="ARBA" id="ARBA00023136"/>
    </source>
</evidence>
<feature type="transmembrane region" description="Helical" evidence="7">
    <location>
        <begin position="258"/>
        <end position="282"/>
    </location>
</feature>
<feature type="transmembrane region" description="Helical" evidence="7">
    <location>
        <begin position="222"/>
        <end position="238"/>
    </location>
</feature>
<keyword evidence="5 7" id="KW-1133">Transmembrane helix</keyword>
<comment type="similarity">
    <text evidence="2">Belongs to the polysaccharide synthase family.</text>
</comment>
<name>A0A1N7Q4X1_9RHOB</name>
<evidence type="ECO:0000256" key="3">
    <source>
        <dbReference type="ARBA" id="ARBA00022475"/>
    </source>
</evidence>
<sequence length="452" mass="48126">MSSFSGKIAGSGLFARAMRGSAIIALGYVGGQGMRLVSNLILTRLLFPEAFGLMSLVTMVMIGLTMFSDVGIGPSILSSRRGDEPRFLDTAWSVQAIRGALLWLVTCALAWPLAQFYRAPDLAQILPVAGLTLLIAGFNPTRIETANRHLALGRVTLLDLASQLVGIVAMIALSLAMQSVWALVWGNLLGALVKLGLTWACLPGHRNRFGWESDAAQELIRYGGWIFLSTACGFVLMQGDKAILGRYLSLESLGIYNIGYFLASFPMLLAAAVVGRVFIPIYRNVALDGSDAMRRRLRRMRLGMTATVLSLLAAMAFGGVPLVHLLYDPRYAVAGAVVVVLACVQLPQMLIATYDQAALAAGDSRGFFLVAAFRATSQTALFLIGAELAGLTGALAGQAIAAVLSAPASMWLARRHGVHDPLHDTVFALISGGIAMAALWNSSYSLADLHGL</sequence>
<dbReference type="OrthoDB" id="7605542at2"/>
<keyword evidence="6 7" id="KW-0472">Membrane</keyword>
<evidence type="ECO:0000256" key="1">
    <source>
        <dbReference type="ARBA" id="ARBA00004651"/>
    </source>
</evidence>
<dbReference type="AlphaFoldDB" id="A0A1N7Q4X1"/>
<dbReference type="InterPro" id="IPR050833">
    <property type="entry name" value="Poly_Biosynth_Transport"/>
</dbReference>
<evidence type="ECO:0000256" key="4">
    <source>
        <dbReference type="ARBA" id="ARBA00022692"/>
    </source>
</evidence>
<feature type="transmembrane region" description="Helical" evidence="7">
    <location>
        <begin position="182"/>
        <end position="202"/>
    </location>
</feature>
<keyword evidence="4 7" id="KW-0812">Transmembrane</keyword>
<feature type="transmembrane region" description="Helical" evidence="7">
    <location>
        <begin position="425"/>
        <end position="447"/>
    </location>
</feature>